<dbReference type="SMART" id="SM00873">
    <property type="entry name" value="B3_4"/>
    <property type="match status" value="1"/>
</dbReference>
<dbReference type="InterPro" id="IPR009061">
    <property type="entry name" value="DNA-bd_dom_put_sf"/>
</dbReference>
<dbReference type="PROSITE" id="PS50886">
    <property type="entry name" value="TRBD"/>
    <property type="match status" value="1"/>
</dbReference>
<gene>
    <name evidence="15" type="primary">pheT</name>
    <name evidence="20" type="ORF">JIN85_03565</name>
</gene>
<evidence type="ECO:0000313" key="21">
    <source>
        <dbReference type="Proteomes" id="UP000603141"/>
    </source>
</evidence>
<dbReference type="SUPFAM" id="SSF50249">
    <property type="entry name" value="Nucleic acid-binding proteins"/>
    <property type="match status" value="1"/>
</dbReference>
<feature type="binding site" evidence="15">
    <location>
        <position position="449"/>
    </location>
    <ligand>
        <name>Mg(2+)</name>
        <dbReference type="ChEBI" id="CHEBI:18420"/>
        <note>shared with alpha subunit</note>
    </ligand>
</feature>
<keyword evidence="13 15" id="KW-0030">Aminoacyl-tRNA synthetase</keyword>
<dbReference type="InterPro" id="IPR033714">
    <property type="entry name" value="tRNA_bind_bactPheRS"/>
</dbReference>
<dbReference type="InterPro" id="IPR045864">
    <property type="entry name" value="aa-tRNA-synth_II/BPL/LPL"/>
</dbReference>
<evidence type="ECO:0000256" key="1">
    <source>
        <dbReference type="ARBA" id="ARBA00004496"/>
    </source>
</evidence>
<name>A0A934S9W4_9BACT</name>
<dbReference type="SUPFAM" id="SSF56037">
    <property type="entry name" value="PheT/TilS domain"/>
    <property type="match status" value="1"/>
</dbReference>
<dbReference type="NCBIfam" id="NF045760">
    <property type="entry name" value="YtpR"/>
    <property type="match status" value="1"/>
</dbReference>
<dbReference type="InterPro" id="IPR012340">
    <property type="entry name" value="NA-bd_OB-fold"/>
</dbReference>
<keyword evidence="21" id="KW-1185">Reference proteome</keyword>
<dbReference type="InterPro" id="IPR004532">
    <property type="entry name" value="Phe-tRNA-ligase_IIc_bsu_bact"/>
</dbReference>
<evidence type="ECO:0000259" key="18">
    <source>
        <dbReference type="PROSITE" id="PS51447"/>
    </source>
</evidence>
<dbReference type="GO" id="GO:0004826">
    <property type="term" value="F:phenylalanine-tRNA ligase activity"/>
    <property type="evidence" value="ECO:0007669"/>
    <property type="project" value="UniProtKB-UniRule"/>
</dbReference>
<dbReference type="PANTHER" id="PTHR10947">
    <property type="entry name" value="PHENYLALANYL-TRNA SYNTHETASE BETA CHAIN AND LEUCINE-RICH REPEAT-CONTAINING PROTEIN 47"/>
    <property type="match status" value="1"/>
</dbReference>
<keyword evidence="11 16" id="KW-0694">RNA-binding</keyword>
<reference evidence="20" key="1">
    <citation type="submission" date="2021-01" db="EMBL/GenBank/DDBJ databases">
        <title>Modified the classification status of verrucomicrobia.</title>
        <authorList>
            <person name="Feng X."/>
        </authorList>
    </citation>
    <scope>NUCLEOTIDE SEQUENCE</scope>
    <source>
        <strain evidence="20">KCTC 22041</strain>
    </source>
</reference>
<dbReference type="InterPro" id="IPR041616">
    <property type="entry name" value="PheRS_beta_core"/>
</dbReference>
<keyword evidence="12 15" id="KW-0648">Protein biosynthesis</keyword>
<feature type="binding site" evidence="15">
    <location>
        <position position="458"/>
    </location>
    <ligand>
        <name>Mg(2+)</name>
        <dbReference type="ChEBI" id="CHEBI:18420"/>
        <note>shared with alpha subunit</note>
    </ligand>
</feature>
<evidence type="ECO:0000256" key="5">
    <source>
        <dbReference type="ARBA" id="ARBA00022555"/>
    </source>
</evidence>
<sequence>MNVSLNWLGTHLDVAGKSIKEIDDLLTFAGVEVEGIETKGIASEKIVVAQIMEAVQHPNADKLKVTQVDAGEGSLRQIVCGAKNYKVGDKVPCALPGAALPGGFTIGEAKMRGVESKGMLCAASEIGLPEGEDGLLILPEDAVIGRPVKEMFDSDVLLELEVTPNRPDLLSHRGMARELAALLKTPLIPLETPEEKLASAEGKIRVEATDTCPFYSAIRIRGVEVKDSPAWLKQRLESIGLKPINNIVDVTNFVLHELGQPLHAFDAAKVSGAIVVRPAKDGEIFHALDDEKYELSGEDLLISDESGAALALGGVMGGLESGVSASTTEILLEAAYFTPQGIRRTSRKTALMSDSSYRFERGVDPAGVLKASALAVKLILETAGGEADAAVLAVGEIPVLTQPVVLDAKKLDQLMGGSIALAEAEEILTRLGLTKLADGQWSVPSFRADLQRHIDLVEEIARVHGLDNVPSRFAGAFVPASAVDAAYDADMVLRRRLAALGVFECQTIKLISDAQMQDALPLRPLQDGDVIRVKLPLSEDHVVMRPSIIPGLVASAVRNVRQQAKALRFFEMGRVFRNAGGGKAKDQESENLALLVSGNAQSAAWSQKERAADLYDLKGLISALLRNQAIQFFPRDRDGFVLSCDIKAGDQNIGVFGRIAPTRARELDLPAETHVAELDLAKLRKMISGVQHVEDLPQFPASTRDAAMELAATTANAEIEKVIAKHAEPLLISAECFDVFTDPSGEKLAADRKSVAYRFTYRDSGRTLKSDEVDAAHQKMLAALTKGLGVSFR</sequence>
<evidence type="ECO:0000256" key="11">
    <source>
        <dbReference type="ARBA" id="ARBA00022884"/>
    </source>
</evidence>
<dbReference type="CDD" id="cd02796">
    <property type="entry name" value="tRNA_bind_bactPheRS"/>
    <property type="match status" value="1"/>
</dbReference>
<evidence type="ECO:0000256" key="7">
    <source>
        <dbReference type="ARBA" id="ARBA00022723"/>
    </source>
</evidence>
<dbReference type="PANTHER" id="PTHR10947:SF0">
    <property type="entry name" value="PHENYLALANINE--TRNA LIGASE BETA SUBUNIT"/>
    <property type="match status" value="1"/>
</dbReference>
<feature type="binding site" evidence="15">
    <location>
        <position position="459"/>
    </location>
    <ligand>
        <name>Mg(2+)</name>
        <dbReference type="ChEBI" id="CHEBI:18420"/>
        <note>shared with alpha subunit</note>
    </ligand>
</feature>
<dbReference type="GO" id="GO:0000287">
    <property type="term" value="F:magnesium ion binding"/>
    <property type="evidence" value="ECO:0007669"/>
    <property type="project" value="UniProtKB-UniRule"/>
</dbReference>
<evidence type="ECO:0000256" key="6">
    <source>
        <dbReference type="ARBA" id="ARBA00022598"/>
    </source>
</evidence>
<comment type="similarity">
    <text evidence="2 15">Belongs to the phenylalanyl-tRNA synthetase beta subunit family. Type 1 subfamily.</text>
</comment>
<dbReference type="PROSITE" id="PS51483">
    <property type="entry name" value="B5"/>
    <property type="match status" value="1"/>
</dbReference>
<dbReference type="PROSITE" id="PS51447">
    <property type="entry name" value="FDX_ACB"/>
    <property type="match status" value="1"/>
</dbReference>
<comment type="subunit">
    <text evidence="3 15">Tetramer of two alpha and two beta subunits.</text>
</comment>
<dbReference type="InterPro" id="IPR005146">
    <property type="entry name" value="B3/B4_tRNA-bd"/>
</dbReference>
<dbReference type="GO" id="GO:0000049">
    <property type="term" value="F:tRNA binding"/>
    <property type="evidence" value="ECO:0007669"/>
    <property type="project" value="UniProtKB-UniRule"/>
</dbReference>
<dbReference type="EMBL" id="JAENIJ010000004">
    <property type="protein sequence ID" value="MBK1881478.1"/>
    <property type="molecule type" value="Genomic_DNA"/>
</dbReference>
<evidence type="ECO:0000256" key="12">
    <source>
        <dbReference type="ARBA" id="ARBA00022917"/>
    </source>
</evidence>
<keyword evidence="10 15" id="KW-0460">Magnesium</keyword>
<keyword evidence="4 15" id="KW-0963">Cytoplasm</keyword>
<dbReference type="GO" id="GO:0005524">
    <property type="term" value="F:ATP binding"/>
    <property type="evidence" value="ECO:0007669"/>
    <property type="project" value="UniProtKB-UniRule"/>
</dbReference>
<comment type="caution">
    <text evidence="20">The sequence shown here is derived from an EMBL/GenBank/DDBJ whole genome shotgun (WGS) entry which is preliminary data.</text>
</comment>
<evidence type="ECO:0000256" key="9">
    <source>
        <dbReference type="ARBA" id="ARBA00022840"/>
    </source>
</evidence>
<dbReference type="Pfam" id="PF03147">
    <property type="entry name" value="FDX-ACB"/>
    <property type="match status" value="1"/>
</dbReference>
<evidence type="ECO:0000256" key="10">
    <source>
        <dbReference type="ARBA" id="ARBA00022842"/>
    </source>
</evidence>
<feature type="domain" description="FDX-ACB" evidence="18">
    <location>
        <begin position="697"/>
        <end position="793"/>
    </location>
</feature>
<evidence type="ECO:0000256" key="4">
    <source>
        <dbReference type="ARBA" id="ARBA00022490"/>
    </source>
</evidence>
<dbReference type="Pfam" id="PF01588">
    <property type="entry name" value="tRNA_bind"/>
    <property type="match status" value="1"/>
</dbReference>
<dbReference type="SMART" id="SM00896">
    <property type="entry name" value="FDX-ACB"/>
    <property type="match status" value="1"/>
</dbReference>
<dbReference type="GO" id="GO:0006432">
    <property type="term" value="P:phenylalanyl-tRNA aminoacylation"/>
    <property type="evidence" value="ECO:0007669"/>
    <property type="project" value="UniProtKB-UniRule"/>
</dbReference>
<organism evidence="20 21">
    <name type="scientific">Luteolibacter pohnpeiensis</name>
    <dbReference type="NCBI Taxonomy" id="454153"/>
    <lineage>
        <taxon>Bacteria</taxon>
        <taxon>Pseudomonadati</taxon>
        <taxon>Verrucomicrobiota</taxon>
        <taxon>Verrucomicrobiia</taxon>
        <taxon>Verrucomicrobiales</taxon>
        <taxon>Verrucomicrobiaceae</taxon>
        <taxon>Luteolibacter</taxon>
    </lineage>
</organism>
<dbReference type="SUPFAM" id="SSF54991">
    <property type="entry name" value="Anticodon-binding domain of PheRS"/>
    <property type="match status" value="1"/>
</dbReference>
<keyword evidence="5 16" id="KW-0820">tRNA-binding</keyword>
<dbReference type="EC" id="6.1.1.20" evidence="15"/>
<keyword evidence="6 15" id="KW-0436">Ligase</keyword>
<evidence type="ECO:0000256" key="15">
    <source>
        <dbReference type="HAMAP-Rule" id="MF_00283"/>
    </source>
</evidence>
<dbReference type="NCBIfam" id="TIGR00472">
    <property type="entry name" value="pheT_bact"/>
    <property type="match status" value="1"/>
</dbReference>
<feature type="domain" description="TRNA-binding" evidence="17">
    <location>
        <begin position="40"/>
        <end position="149"/>
    </location>
</feature>
<dbReference type="SUPFAM" id="SSF55681">
    <property type="entry name" value="Class II aaRS and biotin synthetases"/>
    <property type="match status" value="1"/>
</dbReference>
<dbReference type="Gene3D" id="3.50.40.10">
    <property type="entry name" value="Phenylalanyl-trna Synthetase, Chain B, domain 3"/>
    <property type="match status" value="1"/>
</dbReference>
<comment type="subcellular location">
    <subcellularLocation>
        <location evidence="1 15">Cytoplasm</location>
    </subcellularLocation>
</comment>
<evidence type="ECO:0000256" key="13">
    <source>
        <dbReference type="ARBA" id="ARBA00023146"/>
    </source>
</evidence>
<evidence type="ECO:0000313" key="20">
    <source>
        <dbReference type="EMBL" id="MBK1881478.1"/>
    </source>
</evidence>
<evidence type="ECO:0000259" key="17">
    <source>
        <dbReference type="PROSITE" id="PS50886"/>
    </source>
</evidence>
<dbReference type="Pfam" id="PF17759">
    <property type="entry name" value="tRNA_synthFbeta"/>
    <property type="match status" value="1"/>
</dbReference>
<evidence type="ECO:0000259" key="19">
    <source>
        <dbReference type="PROSITE" id="PS51483"/>
    </source>
</evidence>
<dbReference type="Pfam" id="PF03483">
    <property type="entry name" value="B3_4"/>
    <property type="match status" value="1"/>
</dbReference>
<dbReference type="RefSeq" id="WP_200267726.1">
    <property type="nucleotide sequence ID" value="NZ_JAENIJ010000004.1"/>
</dbReference>
<dbReference type="InterPro" id="IPR036690">
    <property type="entry name" value="Fdx_antiC-bd_sf"/>
</dbReference>
<dbReference type="InterPro" id="IPR005121">
    <property type="entry name" value="Fdx_antiC-bd"/>
</dbReference>
<dbReference type="AlphaFoldDB" id="A0A934S9W4"/>
<dbReference type="InterPro" id="IPR045060">
    <property type="entry name" value="Phe-tRNA-ligase_IIc_bsu"/>
</dbReference>
<dbReference type="SUPFAM" id="SSF46955">
    <property type="entry name" value="Putative DNA-binding domain"/>
    <property type="match status" value="1"/>
</dbReference>
<accession>A0A934S9W4</accession>
<dbReference type="InterPro" id="IPR002547">
    <property type="entry name" value="tRNA-bd_dom"/>
</dbReference>
<dbReference type="HAMAP" id="MF_00283">
    <property type="entry name" value="Phe_tRNA_synth_beta1"/>
    <property type="match status" value="1"/>
</dbReference>
<feature type="binding site" evidence="15">
    <location>
        <position position="455"/>
    </location>
    <ligand>
        <name>Mg(2+)</name>
        <dbReference type="ChEBI" id="CHEBI:18420"/>
        <note>shared with alpha subunit</note>
    </ligand>
</feature>
<dbReference type="Gene3D" id="2.40.50.140">
    <property type="entry name" value="Nucleic acid-binding proteins"/>
    <property type="match status" value="1"/>
</dbReference>
<dbReference type="SMART" id="SM00874">
    <property type="entry name" value="B5"/>
    <property type="match status" value="1"/>
</dbReference>
<comment type="cofactor">
    <cofactor evidence="15">
        <name>Mg(2+)</name>
        <dbReference type="ChEBI" id="CHEBI:18420"/>
    </cofactor>
    <text evidence="15">Binds 2 magnesium ions per tetramer.</text>
</comment>
<evidence type="ECO:0000256" key="16">
    <source>
        <dbReference type="PROSITE-ProRule" id="PRU00209"/>
    </source>
</evidence>
<dbReference type="Gene3D" id="3.30.930.10">
    <property type="entry name" value="Bira Bifunctional Protein, Domain 2"/>
    <property type="match status" value="1"/>
</dbReference>
<evidence type="ECO:0000256" key="3">
    <source>
        <dbReference type="ARBA" id="ARBA00011209"/>
    </source>
</evidence>
<evidence type="ECO:0000256" key="2">
    <source>
        <dbReference type="ARBA" id="ARBA00008653"/>
    </source>
</evidence>
<keyword evidence="9 15" id="KW-0067">ATP-binding</keyword>
<dbReference type="FunFam" id="2.40.50.140:FF:000045">
    <property type="entry name" value="Phenylalanine--tRNA ligase beta subunit"/>
    <property type="match status" value="1"/>
</dbReference>
<evidence type="ECO:0000256" key="8">
    <source>
        <dbReference type="ARBA" id="ARBA00022741"/>
    </source>
</evidence>
<evidence type="ECO:0000256" key="14">
    <source>
        <dbReference type="ARBA" id="ARBA00049255"/>
    </source>
</evidence>
<dbReference type="Pfam" id="PF03484">
    <property type="entry name" value="B5"/>
    <property type="match status" value="1"/>
</dbReference>
<comment type="catalytic activity">
    <reaction evidence="14 15">
        <text>tRNA(Phe) + L-phenylalanine + ATP = L-phenylalanyl-tRNA(Phe) + AMP + diphosphate + H(+)</text>
        <dbReference type="Rhea" id="RHEA:19413"/>
        <dbReference type="Rhea" id="RHEA-COMP:9668"/>
        <dbReference type="Rhea" id="RHEA-COMP:9699"/>
        <dbReference type="ChEBI" id="CHEBI:15378"/>
        <dbReference type="ChEBI" id="CHEBI:30616"/>
        <dbReference type="ChEBI" id="CHEBI:33019"/>
        <dbReference type="ChEBI" id="CHEBI:58095"/>
        <dbReference type="ChEBI" id="CHEBI:78442"/>
        <dbReference type="ChEBI" id="CHEBI:78531"/>
        <dbReference type="ChEBI" id="CHEBI:456215"/>
        <dbReference type="EC" id="6.1.1.20"/>
    </reaction>
</comment>
<keyword evidence="8 15" id="KW-0547">Nucleotide-binding</keyword>
<dbReference type="InterPro" id="IPR020825">
    <property type="entry name" value="Phe-tRNA_synthase-like_B3/B4"/>
</dbReference>
<dbReference type="Proteomes" id="UP000603141">
    <property type="component" value="Unassembled WGS sequence"/>
</dbReference>
<dbReference type="Gene3D" id="3.30.56.10">
    <property type="match status" value="2"/>
</dbReference>
<protein>
    <recommendedName>
        <fullName evidence="15">Phenylalanine--tRNA ligase beta subunit</fullName>
        <ecNumber evidence="15">6.1.1.20</ecNumber>
    </recommendedName>
    <alternativeName>
        <fullName evidence="15">Phenylalanyl-tRNA synthetase beta subunit</fullName>
        <shortName evidence="15">PheRS</shortName>
    </alternativeName>
</protein>
<feature type="domain" description="B5" evidence="19">
    <location>
        <begin position="399"/>
        <end position="471"/>
    </location>
</feature>
<keyword evidence="7 15" id="KW-0479">Metal-binding</keyword>
<proteinExistence type="inferred from homology"/>
<dbReference type="CDD" id="cd00769">
    <property type="entry name" value="PheRS_beta_core"/>
    <property type="match status" value="1"/>
</dbReference>
<dbReference type="InterPro" id="IPR005147">
    <property type="entry name" value="tRNA_synthase_B5-dom"/>
</dbReference>
<dbReference type="GO" id="GO:0009328">
    <property type="term" value="C:phenylalanine-tRNA ligase complex"/>
    <property type="evidence" value="ECO:0007669"/>
    <property type="project" value="TreeGrafter"/>
</dbReference>
<dbReference type="Gene3D" id="3.30.70.380">
    <property type="entry name" value="Ferrodoxin-fold anticodon-binding domain"/>
    <property type="match status" value="1"/>
</dbReference>